<feature type="signal peptide" evidence="1">
    <location>
        <begin position="1"/>
        <end position="22"/>
    </location>
</feature>
<feature type="chain" id="PRO_5021826970" evidence="1">
    <location>
        <begin position="23"/>
        <end position="88"/>
    </location>
</feature>
<proteinExistence type="predicted"/>
<reference evidence="2 3" key="1">
    <citation type="submission" date="2019-06" db="EMBL/GenBank/DDBJ databases">
        <title>Whole genome sequence for Rhodospirillaceae sp. R148.</title>
        <authorList>
            <person name="Wang G."/>
        </authorList>
    </citation>
    <scope>NUCLEOTIDE SEQUENCE [LARGE SCALE GENOMIC DNA]</scope>
    <source>
        <strain evidence="2 3">R148</strain>
    </source>
</reference>
<evidence type="ECO:0000256" key="1">
    <source>
        <dbReference type="SAM" id="SignalP"/>
    </source>
</evidence>
<keyword evidence="3" id="KW-1185">Reference proteome</keyword>
<evidence type="ECO:0000313" key="2">
    <source>
        <dbReference type="EMBL" id="TQV77700.1"/>
    </source>
</evidence>
<protein>
    <submittedName>
        <fullName evidence="2">Uncharacterized protein</fullName>
    </submittedName>
</protein>
<comment type="caution">
    <text evidence="2">The sequence shown here is derived from an EMBL/GenBank/DDBJ whole genome shotgun (WGS) entry which is preliminary data.</text>
</comment>
<gene>
    <name evidence="2" type="ORF">FKG95_19235</name>
</gene>
<dbReference type="Proteomes" id="UP000315252">
    <property type="component" value="Unassembled WGS sequence"/>
</dbReference>
<accession>A0A545TKE1</accession>
<name>A0A545TKE1_9PROT</name>
<sequence>MKANVFLSTFLGAVLISSVSYAACTPEEAQAKALEISEKMQALATSNPEKMQTVSQKLSSAASNLSSQEGSLDKTCEAYDEILAEINS</sequence>
<dbReference type="OrthoDB" id="9809419at2"/>
<evidence type="ECO:0000313" key="3">
    <source>
        <dbReference type="Proteomes" id="UP000315252"/>
    </source>
</evidence>
<dbReference type="AlphaFoldDB" id="A0A545TKE1"/>
<keyword evidence="1" id="KW-0732">Signal</keyword>
<dbReference type="EMBL" id="VHSH01000007">
    <property type="protein sequence ID" value="TQV77700.1"/>
    <property type="molecule type" value="Genomic_DNA"/>
</dbReference>
<dbReference type="RefSeq" id="WP_142898044.1">
    <property type="nucleotide sequence ID" value="NZ_ML660058.1"/>
</dbReference>
<organism evidence="2 3">
    <name type="scientific">Denitrobaculum tricleocarpae</name>
    <dbReference type="NCBI Taxonomy" id="2591009"/>
    <lineage>
        <taxon>Bacteria</taxon>
        <taxon>Pseudomonadati</taxon>
        <taxon>Pseudomonadota</taxon>
        <taxon>Alphaproteobacteria</taxon>
        <taxon>Rhodospirillales</taxon>
        <taxon>Rhodospirillaceae</taxon>
        <taxon>Denitrobaculum</taxon>
    </lineage>
</organism>